<reference evidence="2 3" key="1">
    <citation type="submission" date="2020-03" db="EMBL/GenBank/DDBJ databases">
        <title>Draft Genome Sequence of Cudoniella acicularis.</title>
        <authorList>
            <person name="Buettner E."/>
            <person name="Kellner H."/>
        </authorList>
    </citation>
    <scope>NUCLEOTIDE SEQUENCE [LARGE SCALE GENOMIC DNA]</scope>
    <source>
        <strain evidence="2 3">DSM 108380</strain>
    </source>
</reference>
<dbReference type="PANTHER" id="PTHR24148">
    <property type="entry name" value="ANKYRIN REPEAT DOMAIN-CONTAINING PROTEIN 39 HOMOLOG-RELATED"/>
    <property type="match status" value="1"/>
</dbReference>
<evidence type="ECO:0000313" key="2">
    <source>
        <dbReference type="EMBL" id="KAF4626322.1"/>
    </source>
</evidence>
<dbReference type="EMBL" id="JAAMPI010001176">
    <property type="protein sequence ID" value="KAF4626322.1"/>
    <property type="molecule type" value="Genomic_DNA"/>
</dbReference>
<protein>
    <recommendedName>
        <fullName evidence="1">Heterokaryon incompatibility domain-containing protein</fullName>
    </recommendedName>
</protein>
<dbReference type="InterPro" id="IPR010730">
    <property type="entry name" value="HET"/>
</dbReference>
<gene>
    <name evidence="2" type="ORF">G7Y89_g11839</name>
</gene>
<proteinExistence type="predicted"/>
<accession>A0A8H4VXY2</accession>
<dbReference type="Proteomes" id="UP000566819">
    <property type="component" value="Unassembled WGS sequence"/>
</dbReference>
<evidence type="ECO:0000259" key="1">
    <source>
        <dbReference type="Pfam" id="PF06985"/>
    </source>
</evidence>
<comment type="caution">
    <text evidence="2">The sequence shown here is derived from an EMBL/GenBank/DDBJ whole genome shotgun (WGS) entry which is preliminary data.</text>
</comment>
<name>A0A8H4VXY2_9HELO</name>
<dbReference type="OrthoDB" id="3553147at2759"/>
<keyword evidence="3" id="KW-1185">Reference proteome</keyword>
<evidence type="ECO:0000313" key="3">
    <source>
        <dbReference type="Proteomes" id="UP000566819"/>
    </source>
</evidence>
<sequence>MLARFSNFIGRLGFKKPSESKDSAVNKPNTLNESFPYRDLKSSQHEIRLVIIQPAPTSNEPIIARLSHVTLGDRPLYEALSYTWGSPSDPATITLDDHDFRVTQSLHSALLHFRLPNAPRTIWIDAICINQLSIRERNAQVQIMREIYQRAAKTLIWIGPAFENSDALMDFMAEEDELQRLAGLSEDAEAADWAAADVCRKMKDPDMMGVWKALQKLCEQFYWTRMWIVQEAAFGGDPQVYVGAKCASFWNGLVRVLSSLGAELELEDPGAASWINFPWTILLTRNQALSIGGLRKDLDIPKDAIWLLNSLLRFRSSNATDPKDKVFALLGFLDEKQSKSRYQKFFSIDYAADVRDIYLGVFLYCASQGRQAQTESEASGVGNTTLSMSFGVTADGTVVEDWGSDNNWGDEPHSRAHGPLNILTAAGLGQRLSDSSPSWLPDWGKNPGGRLSIDELSGHRFTVSKQLKPSFKFLRGKTVLRVSGIRLQGIQHLGSSVAIHSTPVEFTQKVASWLELARAKPSSVNPFNEQAFWRTLVLESYLDRNFIDAPEQWHHMKINVLKKAAEDSMNPGTQPVNDSNTLASEMFLML</sequence>
<dbReference type="InterPro" id="IPR052895">
    <property type="entry name" value="HetReg/Transcr_Mod"/>
</dbReference>
<dbReference type="Pfam" id="PF06985">
    <property type="entry name" value="HET"/>
    <property type="match status" value="1"/>
</dbReference>
<organism evidence="2 3">
    <name type="scientific">Cudoniella acicularis</name>
    <dbReference type="NCBI Taxonomy" id="354080"/>
    <lineage>
        <taxon>Eukaryota</taxon>
        <taxon>Fungi</taxon>
        <taxon>Dikarya</taxon>
        <taxon>Ascomycota</taxon>
        <taxon>Pezizomycotina</taxon>
        <taxon>Leotiomycetes</taxon>
        <taxon>Helotiales</taxon>
        <taxon>Tricladiaceae</taxon>
        <taxon>Cudoniella</taxon>
    </lineage>
</organism>
<dbReference type="AlphaFoldDB" id="A0A8H4VXY2"/>
<dbReference type="PANTHER" id="PTHR24148:SF64">
    <property type="entry name" value="HETEROKARYON INCOMPATIBILITY DOMAIN-CONTAINING PROTEIN"/>
    <property type="match status" value="1"/>
</dbReference>
<feature type="domain" description="Heterokaryon incompatibility" evidence="1">
    <location>
        <begin position="77"/>
        <end position="231"/>
    </location>
</feature>